<dbReference type="PANTHER" id="PTHR22642:SF2">
    <property type="entry name" value="PROTEIN LONG AFTER FAR-RED 3"/>
    <property type="match status" value="1"/>
</dbReference>
<dbReference type="Proteomes" id="UP000199546">
    <property type="component" value="Unassembled WGS sequence"/>
</dbReference>
<proteinExistence type="predicted"/>
<dbReference type="STRING" id="1296565.SAMN05660657_03269"/>
<sequence length="466" mass="47626">MSGLLVHDAEVDGVRGAAVRIGAGRVTEVGAGLRELPGEEVLDAAGGALLPGLHDAHLHLHALAAADRSVACGPPAVTDPEQLATALAAAPAAGGWVRGIGYVESVAGDLDAAALDRLHGARPVRVQQRSGALWTVNSRGAEILGLVAAVHPGVERDGRGVPTGRLWRADDWLRSRLPRSAPPDLAAVGARLARLGITSVTDATPDLDDAALSAIADAVARGVLPPRVEVLGVPLGRREVLPGLVAGPYKIVLADSGLPSLGDLVDRIRAAHDAGRSVAVHCVTREALVLLLVALGITGVRLGDRVEHAALVPVELLDELAATGLRVVTQPGFLSARGDDYLRDVPAIDHADLYRCASILAAGVPLALSSDAPYGPLDPWAVMTAAVHRRTASGAVVGAAETLTPAQALAGYLGSPGNPGGAPRRVRVGSTADLVVLDRTLTDVLHAPTSDAVQGTLVGGRVVFAR</sequence>
<dbReference type="Pfam" id="PF07969">
    <property type="entry name" value="Amidohydro_3"/>
    <property type="match status" value="1"/>
</dbReference>
<dbReference type="OrthoDB" id="3173428at2"/>
<name>A0A1I7B4Q5_9ACTN</name>
<protein>
    <submittedName>
        <fullName evidence="2">Predicted amidohydrolase YtcJ</fullName>
    </submittedName>
</protein>
<evidence type="ECO:0000313" key="3">
    <source>
        <dbReference type="Proteomes" id="UP000199546"/>
    </source>
</evidence>
<evidence type="ECO:0000313" key="2">
    <source>
        <dbReference type="EMBL" id="SFT82131.1"/>
    </source>
</evidence>
<dbReference type="RefSeq" id="WP_093580816.1">
    <property type="nucleotide sequence ID" value="NZ_FPBA01000012.1"/>
</dbReference>
<dbReference type="AlphaFoldDB" id="A0A1I7B4Q5"/>
<dbReference type="InterPro" id="IPR032466">
    <property type="entry name" value="Metal_Hydrolase"/>
</dbReference>
<dbReference type="Gene3D" id="3.20.20.140">
    <property type="entry name" value="Metal-dependent hydrolases"/>
    <property type="match status" value="2"/>
</dbReference>
<dbReference type="InterPro" id="IPR011059">
    <property type="entry name" value="Metal-dep_hydrolase_composite"/>
</dbReference>
<organism evidence="2 3">
    <name type="scientific">Geodermatophilus amargosae</name>
    <dbReference type="NCBI Taxonomy" id="1296565"/>
    <lineage>
        <taxon>Bacteria</taxon>
        <taxon>Bacillati</taxon>
        <taxon>Actinomycetota</taxon>
        <taxon>Actinomycetes</taxon>
        <taxon>Geodermatophilales</taxon>
        <taxon>Geodermatophilaceae</taxon>
        <taxon>Geodermatophilus</taxon>
    </lineage>
</organism>
<dbReference type="Gene3D" id="2.30.40.10">
    <property type="entry name" value="Urease, subunit C, domain 1"/>
    <property type="match status" value="1"/>
</dbReference>
<keyword evidence="2" id="KW-0378">Hydrolase</keyword>
<evidence type="ECO:0000259" key="1">
    <source>
        <dbReference type="Pfam" id="PF07969"/>
    </source>
</evidence>
<dbReference type="PANTHER" id="PTHR22642">
    <property type="entry name" value="IMIDAZOLONEPROPIONASE"/>
    <property type="match status" value="1"/>
</dbReference>
<gene>
    <name evidence="2" type="ORF">SAMN05660657_03269</name>
</gene>
<reference evidence="3" key="1">
    <citation type="submission" date="2016-10" db="EMBL/GenBank/DDBJ databases">
        <authorList>
            <person name="Varghese N."/>
            <person name="Submissions S."/>
        </authorList>
    </citation>
    <scope>NUCLEOTIDE SEQUENCE [LARGE SCALE GENOMIC DNA]</scope>
    <source>
        <strain evidence="3">DSM 46136</strain>
    </source>
</reference>
<dbReference type="SUPFAM" id="SSF51338">
    <property type="entry name" value="Composite domain of metallo-dependent hydrolases"/>
    <property type="match status" value="1"/>
</dbReference>
<feature type="domain" description="Amidohydrolase 3" evidence="1">
    <location>
        <begin position="40"/>
        <end position="464"/>
    </location>
</feature>
<dbReference type="InterPro" id="IPR013108">
    <property type="entry name" value="Amidohydro_3"/>
</dbReference>
<dbReference type="EMBL" id="FPBA01000012">
    <property type="protein sequence ID" value="SFT82131.1"/>
    <property type="molecule type" value="Genomic_DNA"/>
</dbReference>
<dbReference type="SUPFAM" id="SSF51556">
    <property type="entry name" value="Metallo-dependent hydrolases"/>
    <property type="match status" value="1"/>
</dbReference>
<keyword evidence="3" id="KW-1185">Reference proteome</keyword>
<dbReference type="Gene3D" id="3.10.310.70">
    <property type="match status" value="1"/>
</dbReference>
<accession>A0A1I7B4Q5</accession>
<dbReference type="GO" id="GO:0016810">
    <property type="term" value="F:hydrolase activity, acting on carbon-nitrogen (but not peptide) bonds"/>
    <property type="evidence" value="ECO:0007669"/>
    <property type="project" value="InterPro"/>
</dbReference>